<dbReference type="InterPro" id="IPR006311">
    <property type="entry name" value="TAT_signal"/>
</dbReference>
<dbReference type="InterPro" id="IPR027304">
    <property type="entry name" value="Trigger_fact/SurA_dom_sf"/>
</dbReference>
<dbReference type="AlphaFoldDB" id="A0A6J7HAZ6"/>
<organism evidence="1">
    <name type="scientific">freshwater metagenome</name>
    <dbReference type="NCBI Taxonomy" id="449393"/>
    <lineage>
        <taxon>unclassified sequences</taxon>
        <taxon>metagenomes</taxon>
        <taxon>ecological metagenomes</taxon>
    </lineage>
</organism>
<dbReference type="Pfam" id="PF13624">
    <property type="entry name" value="SurA_N_3"/>
    <property type="match status" value="1"/>
</dbReference>
<reference evidence="1" key="1">
    <citation type="submission" date="2020-05" db="EMBL/GenBank/DDBJ databases">
        <authorList>
            <person name="Chiriac C."/>
            <person name="Salcher M."/>
            <person name="Ghai R."/>
            <person name="Kavagutti S V."/>
        </authorList>
    </citation>
    <scope>NUCLEOTIDE SEQUENCE</scope>
</reference>
<dbReference type="PROSITE" id="PS51257">
    <property type="entry name" value="PROKAR_LIPOPROTEIN"/>
    <property type="match status" value="1"/>
</dbReference>
<proteinExistence type="predicted"/>
<dbReference type="Gene3D" id="1.10.4030.10">
    <property type="entry name" value="Porin chaperone SurA, peptide-binding domain"/>
    <property type="match status" value="1"/>
</dbReference>
<dbReference type="SUPFAM" id="SSF109998">
    <property type="entry name" value="Triger factor/SurA peptide-binding domain-like"/>
    <property type="match status" value="1"/>
</dbReference>
<dbReference type="EMBL" id="CAFBMR010000044">
    <property type="protein sequence ID" value="CAB4916348.1"/>
    <property type="molecule type" value="Genomic_DNA"/>
</dbReference>
<evidence type="ECO:0000313" key="1">
    <source>
        <dbReference type="EMBL" id="CAB4916348.1"/>
    </source>
</evidence>
<gene>
    <name evidence="1" type="ORF">UFOPK3610_01148</name>
</gene>
<sequence>MKPIRRGLIPAAGIAVVAILLSACGGPVAASSAVIVGEQAVANTTLDNYVSDLHRALNQPVDQADFEAMQAALNRLILENLIDQSSAKLGIVITDADIQAAIATAEASLGGHDQLLAVLLESQIPPSAINNAFRLSLTLEKMGPVLVPGTDTKAQQQAVYDYVFQLAAEIGVTPNPRYGTWDAAQLTLGALPSDLSTPVSK</sequence>
<protein>
    <submittedName>
        <fullName evidence="1">Unannotated protein</fullName>
    </submittedName>
</protein>
<accession>A0A6J7HAZ6</accession>
<name>A0A6J7HAZ6_9ZZZZ</name>
<dbReference type="PROSITE" id="PS51318">
    <property type="entry name" value="TAT"/>
    <property type="match status" value="1"/>
</dbReference>